<organism evidence="1 2">
    <name type="scientific">Antarcticirhabdus aurantiaca</name>
    <dbReference type="NCBI Taxonomy" id="2606717"/>
    <lineage>
        <taxon>Bacteria</taxon>
        <taxon>Pseudomonadati</taxon>
        <taxon>Pseudomonadota</taxon>
        <taxon>Alphaproteobacteria</taxon>
        <taxon>Hyphomicrobiales</taxon>
        <taxon>Aurantimonadaceae</taxon>
        <taxon>Antarcticirhabdus</taxon>
    </lineage>
</organism>
<accession>A0ACD4NUP9</accession>
<evidence type="ECO:0000313" key="2">
    <source>
        <dbReference type="Proteomes" id="UP001163223"/>
    </source>
</evidence>
<dbReference type="EMBL" id="CP113520">
    <property type="protein sequence ID" value="WAJ30600.1"/>
    <property type="molecule type" value="Genomic_DNA"/>
</dbReference>
<dbReference type="Proteomes" id="UP001163223">
    <property type="component" value="Chromosome"/>
</dbReference>
<proteinExistence type="predicted"/>
<evidence type="ECO:0000313" key="1">
    <source>
        <dbReference type="EMBL" id="WAJ30600.1"/>
    </source>
</evidence>
<gene>
    <name evidence="1" type="ORF">OXU80_10505</name>
</gene>
<reference evidence="1" key="1">
    <citation type="submission" date="2022-11" db="EMBL/GenBank/DDBJ databases">
        <title>beta-Carotene-producing bacterium, Jeongeuplla avenae sp. nov., alleviates the salt stress of Arabidopsis seedlings.</title>
        <authorList>
            <person name="Jiang L."/>
            <person name="Lee J."/>
        </authorList>
    </citation>
    <scope>NUCLEOTIDE SEQUENCE</scope>
    <source>
        <strain evidence="1">DY_R2A_6</strain>
    </source>
</reference>
<name>A0ACD4NUP9_9HYPH</name>
<protein>
    <submittedName>
        <fullName evidence="1">Uncharacterized protein</fullName>
    </submittedName>
</protein>
<sequence>MLTEDIITKRLTGMFGNAIAEELARALDDMEAAEFMPISRLVDDHGLEADITVGELRSLALQQTIIF</sequence>
<keyword evidence="2" id="KW-1185">Reference proteome</keyword>